<comment type="caution">
    <text evidence="2">Lacks conserved residue(s) required for the propagation of feature annotation.</text>
</comment>
<evidence type="ECO:0000259" key="5">
    <source>
        <dbReference type="PROSITE" id="PS50825"/>
    </source>
</evidence>
<dbReference type="FunFam" id="2.60.120.260:FF:000016">
    <property type="entry name" value="Contactin-associated protein-like 4 isoform 1"/>
    <property type="match status" value="1"/>
</dbReference>
<dbReference type="PANTHER" id="PTHR24543">
    <property type="entry name" value="MULTICOPPER OXIDASE-RELATED"/>
    <property type="match status" value="1"/>
</dbReference>
<organism evidence="6 7">
    <name type="scientific">Strongylocentrotus purpuratus</name>
    <name type="common">Purple sea urchin</name>
    <dbReference type="NCBI Taxonomy" id="7668"/>
    <lineage>
        <taxon>Eukaryota</taxon>
        <taxon>Metazoa</taxon>
        <taxon>Echinodermata</taxon>
        <taxon>Eleutherozoa</taxon>
        <taxon>Echinozoa</taxon>
        <taxon>Echinoidea</taxon>
        <taxon>Euechinoidea</taxon>
        <taxon>Echinacea</taxon>
        <taxon>Camarodonta</taxon>
        <taxon>Echinidea</taxon>
        <taxon>Strongylocentrotidae</taxon>
        <taxon>Strongylocentrotus</taxon>
    </lineage>
</organism>
<name>A0A7M7LU36_STRPU</name>
<feature type="domain" description="HYR" evidence="5">
    <location>
        <begin position="175"/>
        <end position="260"/>
    </location>
</feature>
<dbReference type="PROSITE" id="PS50825">
    <property type="entry name" value="HYR"/>
    <property type="match status" value="2"/>
</dbReference>
<dbReference type="PROSITE" id="PS00022">
    <property type="entry name" value="EGF_1"/>
    <property type="match status" value="1"/>
</dbReference>
<reference evidence="6" key="2">
    <citation type="submission" date="2021-01" db="UniProtKB">
        <authorList>
            <consortium name="EnsemblMetazoa"/>
        </authorList>
    </citation>
    <scope>IDENTIFICATION</scope>
</reference>
<evidence type="ECO:0000259" key="3">
    <source>
        <dbReference type="PROSITE" id="PS50022"/>
    </source>
</evidence>
<feature type="disulfide bond" evidence="2">
    <location>
        <begin position="68"/>
        <end position="77"/>
    </location>
</feature>
<evidence type="ECO:0000259" key="4">
    <source>
        <dbReference type="PROSITE" id="PS50026"/>
    </source>
</evidence>
<dbReference type="KEGG" id="spu:105447249"/>
<dbReference type="InterPro" id="IPR008979">
    <property type="entry name" value="Galactose-bd-like_sf"/>
</dbReference>
<dbReference type="OrthoDB" id="18487at2759"/>
<dbReference type="Gene3D" id="2.60.120.260">
    <property type="entry name" value="Galactose-binding domain-like"/>
    <property type="match status" value="1"/>
</dbReference>
<dbReference type="SUPFAM" id="SSF49785">
    <property type="entry name" value="Galactose-binding domain-like"/>
    <property type="match status" value="1"/>
</dbReference>
<dbReference type="PROSITE" id="PS50022">
    <property type="entry name" value="FA58C_3"/>
    <property type="match status" value="1"/>
</dbReference>
<dbReference type="CDD" id="cd00057">
    <property type="entry name" value="FA58C"/>
    <property type="match status" value="1"/>
</dbReference>
<dbReference type="PANTHER" id="PTHR24543:SF325">
    <property type="entry name" value="F5_8 TYPE C DOMAIN-CONTAINING PROTEIN"/>
    <property type="match status" value="1"/>
</dbReference>
<evidence type="ECO:0000313" key="6">
    <source>
        <dbReference type="EnsemblMetazoa" id="XP_011683387"/>
    </source>
</evidence>
<dbReference type="Gene3D" id="2.10.25.10">
    <property type="entry name" value="Laminin"/>
    <property type="match status" value="1"/>
</dbReference>
<keyword evidence="1" id="KW-0677">Repeat</keyword>
<dbReference type="PROSITE" id="PS01285">
    <property type="entry name" value="FA58C_1"/>
    <property type="match status" value="1"/>
</dbReference>
<dbReference type="AlphaFoldDB" id="A0A7M7LU36"/>
<evidence type="ECO:0000256" key="1">
    <source>
        <dbReference type="ARBA" id="ARBA00022737"/>
    </source>
</evidence>
<feature type="domain" description="HYR" evidence="5">
    <location>
        <begin position="90"/>
        <end position="173"/>
    </location>
</feature>
<protein>
    <submittedName>
        <fullName evidence="6">Uncharacterized protein</fullName>
    </submittedName>
</protein>
<dbReference type="InterPro" id="IPR000421">
    <property type="entry name" value="FA58C"/>
</dbReference>
<feature type="domain" description="EGF-like" evidence="4">
    <location>
        <begin position="43"/>
        <end position="78"/>
    </location>
</feature>
<dbReference type="SMART" id="SM00231">
    <property type="entry name" value="FA58C"/>
    <property type="match status" value="1"/>
</dbReference>
<dbReference type="PROSITE" id="PS50026">
    <property type="entry name" value="EGF_3"/>
    <property type="match status" value="1"/>
</dbReference>
<dbReference type="EnsemblMetazoa" id="XM_011685085">
    <property type="protein sequence ID" value="XP_011683387"/>
    <property type="gene ID" value="LOC105447249"/>
</dbReference>
<dbReference type="InterPro" id="IPR003410">
    <property type="entry name" value="HYR_dom"/>
</dbReference>
<keyword evidence="2" id="KW-1015">Disulfide bond</keyword>
<feature type="disulfide bond" evidence="2">
    <location>
        <begin position="47"/>
        <end position="57"/>
    </location>
</feature>
<keyword evidence="2" id="KW-0245">EGF-like domain</keyword>
<sequence length="493" mass="54635">MFLECKPKQHPNGTMVQTIPKLISLSAAVGRARGSTHTHRMCRFPDCERNPCENGWCEETMEGYKCHCPAEVQGKHCNEHVDEPPVNSLTDDDEKPVVTCPDDIIRYVVPGVTSLNVNFPNATATDNSGKASLIRVTPPSGSLFQLGTTEVHYVFEDPSGNVGSCRFTVTVNGTADDDEHPVVTCPDDTIRYVVPGVTSLNVTFPNATATDNSGKASVIRVIPPSGSLFQLGTTEVHYVFEDPSWNIGACICTVSVTVNETAEVANMSYALGMENGIIPGSSLSASSVFDYFHSTARARLNLPRLAPYAGAWSARSHDVTPWIQVDLITTYRINEVGTQGREDLFQWVTSYKISCGIDGFNHHIVKNSSTKPKTDKVFIGNIDRNTVVRNTLPVPAVCRYVRLVPITYHKHVSLRMELYGYGPLTVGPEWRCTPKKCYHVDAGLRNWTEAYHFCHDLEPVTTLAGDKRPSLLFINTTKEYQVVKRCSYLYDKY</sequence>
<dbReference type="InterPro" id="IPR016187">
    <property type="entry name" value="CTDL_fold"/>
</dbReference>
<dbReference type="SUPFAM" id="SSF57196">
    <property type="entry name" value="EGF/Laminin"/>
    <property type="match status" value="1"/>
</dbReference>
<reference evidence="7" key="1">
    <citation type="submission" date="2015-02" db="EMBL/GenBank/DDBJ databases">
        <title>Genome sequencing for Strongylocentrotus purpuratus.</title>
        <authorList>
            <person name="Murali S."/>
            <person name="Liu Y."/>
            <person name="Vee V."/>
            <person name="English A."/>
            <person name="Wang M."/>
            <person name="Skinner E."/>
            <person name="Han Y."/>
            <person name="Muzny D.M."/>
            <person name="Worley K.C."/>
            <person name="Gibbs R.A."/>
        </authorList>
    </citation>
    <scope>NUCLEOTIDE SEQUENCE</scope>
</reference>
<evidence type="ECO:0000313" key="7">
    <source>
        <dbReference type="Proteomes" id="UP000007110"/>
    </source>
</evidence>
<dbReference type="Pfam" id="PF02494">
    <property type="entry name" value="HYR"/>
    <property type="match status" value="2"/>
</dbReference>
<dbReference type="Proteomes" id="UP000007110">
    <property type="component" value="Unassembled WGS sequence"/>
</dbReference>
<evidence type="ECO:0000256" key="2">
    <source>
        <dbReference type="PROSITE-ProRule" id="PRU00076"/>
    </source>
</evidence>
<dbReference type="Pfam" id="PF00754">
    <property type="entry name" value="F5_F8_type_C"/>
    <property type="match status" value="1"/>
</dbReference>
<keyword evidence="7" id="KW-1185">Reference proteome</keyword>
<dbReference type="GeneID" id="105447249"/>
<accession>A0A7M7LU36</accession>
<dbReference type="SUPFAM" id="SSF56436">
    <property type="entry name" value="C-type lectin-like"/>
    <property type="match status" value="1"/>
</dbReference>
<dbReference type="RefSeq" id="XP_011683387.2">
    <property type="nucleotide sequence ID" value="XM_011685085.2"/>
</dbReference>
<dbReference type="CDD" id="cd00054">
    <property type="entry name" value="EGF_CA"/>
    <property type="match status" value="1"/>
</dbReference>
<dbReference type="InParanoid" id="A0A7M7LU36"/>
<proteinExistence type="predicted"/>
<feature type="domain" description="F5/8 type C" evidence="3">
    <location>
        <begin position="266"/>
        <end position="421"/>
    </location>
</feature>
<dbReference type="InterPro" id="IPR000742">
    <property type="entry name" value="EGF"/>
</dbReference>